<accession>B8ELR0</accession>
<evidence type="ECO:0000313" key="2">
    <source>
        <dbReference type="EMBL" id="ACK50054.1"/>
    </source>
</evidence>
<keyword evidence="3" id="KW-1185">Reference proteome</keyword>
<keyword evidence="1" id="KW-0812">Transmembrane</keyword>
<evidence type="ECO:0000313" key="3">
    <source>
        <dbReference type="Proteomes" id="UP000002257"/>
    </source>
</evidence>
<dbReference type="RefSeq" id="WP_012590124.1">
    <property type="nucleotide sequence ID" value="NC_011666.1"/>
</dbReference>
<feature type="transmembrane region" description="Helical" evidence="1">
    <location>
        <begin position="45"/>
        <end position="70"/>
    </location>
</feature>
<dbReference type="AlphaFoldDB" id="B8ELR0"/>
<dbReference type="Proteomes" id="UP000002257">
    <property type="component" value="Chromosome"/>
</dbReference>
<dbReference type="EMBL" id="CP001280">
    <property type="protein sequence ID" value="ACK50054.1"/>
    <property type="molecule type" value="Genomic_DNA"/>
</dbReference>
<feature type="transmembrane region" description="Helical" evidence="1">
    <location>
        <begin position="82"/>
        <end position="99"/>
    </location>
</feature>
<keyword evidence="1" id="KW-0472">Membrane</keyword>
<dbReference type="STRING" id="395965.Msil_1085"/>
<feature type="transmembrane region" description="Helical" evidence="1">
    <location>
        <begin position="20"/>
        <end position="39"/>
    </location>
</feature>
<dbReference type="eggNOG" id="COG4446">
    <property type="taxonomic scope" value="Bacteria"/>
</dbReference>
<sequence>MRRLILEEPFSRSALLSRRLAAFAVAVAMIGVAAARAGIDPPAALAVLGGSIGLAAAAVVCALLAFVIIWRTGRQGAGQATAGLLLALLLVAYPAYLIVKMAHLPRLTDLSTDLADPPIFSTSRAALAARGGAAPQSLPAAKRRAQAAAFPKILPILLDLEGNEAYGAVLKAVAASGWKIVEQTPPGGRMGIGHIDAIARSMILGFPSDITIRVRPLTDQTRVDIRSASRFGPFDFGVNQRNIAVFEASLEAQVDKK</sequence>
<reference evidence="2 3" key="1">
    <citation type="journal article" date="2010" name="J. Bacteriol.">
        <title>Complete genome sequence of the aerobic facultative methanotroph Methylocella silvestris BL2.</title>
        <authorList>
            <person name="Chen Y."/>
            <person name="Crombie A."/>
            <person name="Rahman M.T."/>
            <person name="Dedysh S.N."/>
            <person name="Liesack W."/>
            <person name="Stott M.B."/>
            <person name="Alam M."/>
            <person name="Theisen A.R."/>
            <person name="Murrell J.C."/>
            <person name="Dunfield P.F."/>
        </authorList>
    </citation>
    <scope>NUCLEOTIDE SEQUENCE [LARGE SCALE GENOMIC DNA]</scope>
    <source>
        <strain evidence="3">DSM 15510 / CIP 108128 / LMG 27833 / NCIMB 13906 / BL2</strain>
    </source>
</reference>
<dbReference type="InterPro" id="IPR010865">
    <property type="entry name" value="DUF1499"/>
</dbReference>
<dbReference type="Pfam" id="PF07386">
    <property type="entry name" value="DUF1499"/>
    <property type="match status" value="1"/>
</dbReference>
<protein>
    <recommendedName>
        <fullName evidence="4">DUF1499 domain-containing protein</fullName>
    </recommendedName>
</protein>
<dbReference type="HOGENOM" id="CLU_068029_0_0_5"/>
<evidence type="ECO:0008006" key="4">
    <source>
        <dbReference type="Google" id="ProtNLM"/>
    </source>
</evidence>
<name>B8ELR0_METSB</name>
<dbReference type="OrthoDB" id="1523552at2"/>
<gene>
    <name evidence="2" type="ordered locus">Msil_1085</name>
</gene>
<evidence type="ECO:0000256" key="1">
    <source>
        <dbReference type="SAM" id="Phobius"/>
    </source>
</evidence>
<keyword evidence="1" id="KW-1133">Transmembrane helix</keyword>
<proteinExistence type="predicted"/>
<organism evidence="2 3">
    <name type="scientific">Methylocella silvestris (strain DSM 15510 / CIP 108128 / LMG 27833 / NCIMB 13906 / BL2)</name>
    <dbReference type="NCBI Taxonomy" id="395965"/>
    <lineage>
        <taxon>Bacteria</taxon>
        <taxon>Pseudomonadati</taxon>
        <taxon>Pseudomonadota</taxon>
        <taxon>Alphaproteobacteria</taxon>
        <taxon>Hyphomicrobiales</taxon>
        <taxon>Beijerinckiaceae</taxon>
        <taxon>Methylocella</taxon>
    </lineage>
</organism>
<dbReference type="KEGG" id="msl:Msil_1085"/>